<dbReference type="PROSITE" id="PS51257">
    <property type="entry name" value="PROKAR_LIPOPROTEIN"/>
    <property type="match status" value="1"/>
</dbReference>
<comment type="caution">
    <text evidence="1">The sequence shown here is derived from an EMBL/GenBank/DDBJ whole genome shotgun (WGS) entry which is preliminary data.</text>
</comment>
<keyword evidence="2" id="KW-1185">Reference proteome</keyword>
<reference evidence="1 2" key="1">
    <citation type="submission" date="2020-08" db="EMBL/GenBank/DDBJ databases">
        <title>Genomic Encyclopedia of Type Strains, Phase IV (KMG-IV): sequencing the most valuable type-strain genomes for metagenomic binning, comparative biology and taxonomic classification.</title>
        <authorList>
            <person name="Goeker M."/>
        </authorList>
    </citation>
    <scope>NUCLEOTIDE SEQUENCE [LARGE SCALE GENOMIC DNA]</scope>
    <source>
        <strain evidence="1 2">DSM 10633</strain>
    </source>
</reference>
<sequence>MKMNWMNVKNLISKIAMVVVAVGGTATITGCTTLFHEKKISNELLENNPFATKK</sequence>
<dbReference type="Proteomes" id="UP000557217">
    <property type="component" value="Unassembled WGS sequence"/>
</dbReference>
<organism evidence="1 2">
    <name type="scientific">Ureibacillus thermosphaericus</name>
    <dbReference type="NCBI Taxonomy" id="51173"/>
    <lineage>
        <taxon>Bacteria</taxon>
        <taxon>Bacillati</taxon>
        <taxon>Bacillota</taxon>
        <taxon>Bacilli</taxon>
        <taxon>Bacillales</taxon>
        <taxon>Caryophanaceae</taxon>
        <taxon>Ureibacillus</taxon>
    </lineage>
</organism>
<accession>A0A840PUT0</accession>
<gene>
    <name evidence="1" type="ORF">HNR36_000877</name>
</gene>
<protein>
    <submittedName>
        <fullName evidence="1">Cyclic lactone autoinducer peptide</fullName>
    </submittedName>
</protein>
<proteinExistence type="predicted"/>
<dbReference type="AlphaFoldDB" id="A0A840PUT0"/>
<dbReference type="RefSeq" id="WP_016839202.1">
    <property type="nucleotide sequence ID" value="NZ_JAAXPW010000005.1"/>
</dbReference>
<dbReference type="EMBL" id="JACHGZ010000007">
    <property type="protein sequence ID" value="MBB5148491.1"/>
    <property type="molecule type" value="Genomic_DNA"/>
</dbReference>
<name>A0A840PUT0_URETH</name>
<evidence type="ECO:0000313" key="2">
    <source>
        <dbReference type="Proteomes" id="UP000557217"/>
    </source>
</evidence>
<evidence type="ECO:0000313" key="1">
    <source>
        <dbReference type="EMBL" id="MBB5148491.1"/>
    </source>
</evidence>